<evidence type="ECO:0000313" key="2">
    <source>
        <dbReference type="EMBL" id="EGF97491.1"/>
    </source>
</evidence>
<evidence type="ECO:0000256" key="1">
    <source>
        <dbReference type="SAM" id="MobiDB-lite"/>
    </source>
</evidence>
<dbReference type="Proteomes" id="UP000001072">
    <property type="component" value="Unassembled WGS sequence"/>
</dbReference>
<gene>
    <name evidence="2" type="ORF">MELLADRAFT_114298</name>
</gene>
<dbReference type="HOGENOM" id="CLU_1695899_0_0_1"/>
<organism evidence="3">
    <name type="scientific">Melampsora larici-populina (strain 98AG31 / pathotype 3-4-7)</name>
    <name type="common">Poplar leaf rust fungus</name>
    <dbReference type="NCBI Taxonomy" id="747676"/>
    <lineage>
        <taxon>Eukaryota</taxon>
        <taxon>Fungi</taxon>
        <taxon>Dikarya</taxon>
        <taxon>Basidiomycota</taxon>
        <taxon>Pucciniomycotina</taxon>
        <taxon>Pucciniomycetes</taxon>
        <taxon>Pucciniales</taxon>
        <taxon>Melampsoraceae</taxon>
        <taxon>Melampsora</taxon>
    </lineage>
</organism>
<dbReference type="AlphaFoldDB" id="F4SCY1"/>
<dbReference type="EMBL" id="GL883227">
    <property type="protein sequence ID" value="EGF97491.1"/>
    <property type="molecule type" value="Genomic_DNA"/>
</dbReference>
<reference evidence="3" key="1">
    <citation type="journal article" date="2011" name="Proc. Natl. Acad. Sci. U.S.A.">
        <title>Obligate biotrophy features unraveled by the genomic analysis of rust fungi.</title>
        <authorList>
            <person name="Duplessis S."/>
            <person name="Cuomo C.A."/>
            <person name="Lin Y.-C."/>
            <person name="Aerts A."/>
            <person name="Tisserant E."/>
            <person name="Veneault-Fourrey C."/>
            <person name="Joly D.L."/>
            <person name="Hacquard S."/>
            <person name="Amselem J."/>
            <person name="Cantarel B.L."/>
            <person name="Chiu R."/>
            <person name="Coutinho P.M."/>
            <person name="Feau N."/>
            <person name="Field M."/>
            <person name="Frey P."/>
            <person name="Gelhaye E."/>
            <person name="Goldberg J."/>
            <person name="Grabherr M.G."/>
            <person name="Kodira C.D."/>
            <person name="Kohler A."/>
            <person name="Kuees U."/>
            <person name="Lindquist E.A."/>
            <person name="Lucas S.M."/>
            <person name="Mago R."/>
            <person name="Mauceli E."/>
            <person name="Morin E."/>
            <person name="Murat C."/>
            <person name="Pangilinan J.L."/>
            <person name="Park R."/>
            <person name="Pearson M."/>
            <person name="Quesneville H."/>
            <person name="Rouhier N."/>
            <person name="Sakthikumar S."/>
            <person name="Salamov A.A."/>
            <person name="Schmutz J."/>
            <person name="Selles B."/>
            <person name="Shapiro H."/>
            <person name="Tanguay P."/>
            <person name="Tuskan G.A."/>
            <person name="Henrissat B."/>
            <person name="Van de Peer Y."/>
            <person name="Rouze P."/>
            <person name="Ellis J.G."/>
            <person name="Dodds P.N."/>
            <person name="Schein J.E."/>
            <person name="Zhong S."/>
            <person name="Hamelin R.C."/>
            <person name="Grigoriev I.V."/>
            <person name="Szabo L.J."/>
            <person name="Martin F."/>
        </authorList>
    </citation>
    <scope>NUCLEOTIDE SEQUENCE [LARGE SCALE GENOMIC DNA]</scope>
    <source>
        <strain evidence="3">98AG31 / pathotype 3-4-7</strain>
    </source>
</reference>
<keyword evidence="3" id="KW-1185">Reference proteome</keyword>
<dbReference type="GeneID" id="18925291"/>
<name>F4SCY1_MELLP</name>
<protein>
    <submittedName>
        <fullName evidence="2">Uncharacterized protein</fullName>
    </submittedName>
</protein>
<dbReference type="KEGG" id="mlr:MELLADRAFT_114298"/>
<proteinExistence type="predicted"/>
<feature type="region of interest" description="Disordered" evidence="1">
    <location>
        <begin position="1"/>
        <end position="81"/>
    </location>
</feature>
<dbReference type="VEuPathDB" id="FungiDB:MELLADRAFT_114298"/>
<feature type="compositionally biased region" description="Basic and acidic residues" evidence="1">
    <location>
        <begin position="24"/>
        <end position="46"/>
    </location>
</feature>
<dbReference type="RefSeq" id="XP_007419235.1">
    <property type="nucleotide sequence ID" value="XM_007419173.1"/>
</dbReference>
<accession>F4SCY1</accession>
<sequence length="155" mass="17545">MNKNIKEKLLEEKNHCQEMVSMSKQEEEKKLAKIAKEKEQAEEHQRRALSRIPKSRDQGSLQDDQVKGQGPQVEHEDVGDGDEDEVYNLWCKVFWLPVAPPFRQFNQDPGSAGSGSRAILEALTHALDAKDGPTAQRLVDSFNDQFGAMVSMDYD</sequence>
<evidence type="ECO:0000313" key="3">
    <source>
        <dbReference type="Proteomes" id="UP000001072"/>
    </source>
</evidence>
<dbReference type="InParanoid" id="F4SCY1"/>
<feature type="compositionally biased region" description="Basic and acidic residues" evidence="1">
    <location>
        <begin position="1"/>
        <end position="16"/>
    </location>
</feature>